<dbReference type="RefSeq" id="WP_031411341.1">
    <property type="nucleotide sequence ID" value="NZ_CP011074.1"/>
</dbReference>
<dbReference type="InterPro" id="IPR018330">
    <property type="entry name" value="RecT_fam"/>
</dbReference>
<reference evidence="2" key="1">
    <citation type="submission" date="2015-03" db="EMBL/GenBank/DDBJ databases">
        <title>MIGS Cultured Bacterial/Archaeal sample from Brevibacillus laterosporus.</title>
        <authorList>
            <person name="Zeng D."/>
            <person name="Zhu L."/>
            <person name="Dong G."/>
            <person name="Ye W."/>
            <person name="Ren D."/>
            <person name="Wu L."/>
            <person name="Xu J."/>
            <person name="Li G."/>
            <person name="Guo L."/>
        </authorList>
    </citation>
    <scope>NUCLEOTIDE SEQUENCE</scope>
    <source>
        <strain evidence="2">B9</strain>
    </source>
</reference>
<dbReference type="Pfam" id="PF03837">
    <property type="entry name" value="RecT"/>
    <property type="match status" value="1"/>
</dbReference>
<organism evidence="2">
    <name type="scientific">Brevibacillus laterosporus</name>
    <name type="common">Bacillus laterosporus</name>
    <dbReference type="NCBI Taxonomy" id="1465"/>
    <lineage>
        <taxon>Bacteria</taxon>
        <taxon>Bacillati</taxon>
        <taxon>Bacillota</taxon>
        <taxon>Bacilli</taxon>
        <taxon>Bacillales</taxon>
        <taxon>Paenibacillaceae</taxon>
        <taxon>Brevibacillus</taxon>
    </lineage>
</organism>
<feature type="region of interest" description="Disordered" evidence="1">
    <location>
        <begin position="217"/>
        <end position="240"/>
    </location>
</feature>
<evidence type="ECO:0000313" key="2">
    <source>
        <dbReference type="EMBL" id="AKF92709.1"/>
    </source>
</evidence>
<name>A0A0F7EFN4_BRELA</name>
<accession>A0A0F7EFN4</accession>
<sequence>MTTQLQEANTNVVIGNFTQAELDTLKATVAKGTTNEQFALFVQTCVSSGLNPFLNQIYCIVYRGRDGAVMSMQIAVEGIVALAKRNPHYKGFIASEVKEHDEFEINVAAGEVTHKITAMQRGKTIGAYCVAYREGAPNVAVVITIDQIEHLVKGRNKDMWRDYFDDMIVKHAMKRAFKRQFGIEIAETENVPTETSIENMPEYEPKQREVVVEVNGVEGSSKQESPTPSPTADEGEKLKKARDEMKTKFEQLGIFDPEEMKNYIAKHTKVLGNKPTLAELTGLLKIMDKHIAEMNNNYDELD</sequence>
<dbReference type="AlphaFoldDB" id="A0A0F7EFN4"/>
<evidence type="ECO:0000256" key="1">
    <source>
        <dbReference type="SAM" id="MobiDB-lite"/>
    </source>
</evidence>
<dbReference type="GO" id="GO:0006259">
    <property type="term" value="P:DNA metabolic process"/>
    <property type="evidence" value="ECO:0007669"/>
    <property type="project" value="InterPro"/>
</dbReference>
<gene>
    <name evidence="2" type="ORF">EX87_02720</name>
</gene>
<proteinExistence type="predicted"/>
<dbReference type="GO" id="GO:0003677">
    <property type="term" value="F:DNA binding"/>
    <property type="evidence" value="ECO:0007669"/>
    <property type="project" value="InterPro"/>
</dbReference>
<protein>
    <submittedName>
        <fullName evidence="2">RecT protein</fullName>
    </submittedName>
</protein>
<dbReference type="EMBL" id="CP011074">
    <property type="protein sequence ID" value="AKF92709.1"/>
    <property type="molecule type" value="Genomic_DNA"/>
</dbReference>